<keyword evidence="14 15" id="KW-0539">Nucleus</keyword>
<comment type="similarity">
    <text evidence="15">Belongs to the acireductone dioxygenase (ARD) family.</text>
</comment>
<keyword evidence="7" id="KW-0808">Transferase</keyword>
<comment type="caution">
    <text evidence="17">The sequence shown here is derived from an EMBL/GenBank/DDBJ whole genome shotgun (WGS) entry which is preliminary data.</text>
</comment>
<dbReference type="InterPro" id="IPR018483">
    <property type="entry name" value="Carb_kinase_FGGY_CS"/>
</dbReference>
<evidence type="ECO:0000256" key="1">
    <source>
        <dbReference type="ARBA" id="ARBA00000428"/>
    </source>
</evidence>
<keyword evidence="13 15" id="KW-0486">Methionine biosynthesis</keyword>
<comment type="subcellular location">
    <subcellularLocation>
        <location evidence="2">Cell membrane</location>
        <topology evidence="2">Peripheral membrane protein</topology>
        <orientation evidence="2">Cytoplasmic side</orientation>
    </subcellularLocation>
    <subcellularLocation>
        <location evidence="15">Cytoplasm</location>
    </subcellularLocation>
    <subcellularLocation>
        <location evidence="15">Nucleus</location>
    </subcellularLocation>
</comment>
<evidence type="ECO:0000256" key="11">
    <source>
        <dbReference type="ARBA" id="ARBA00023002"/>
    </source>
</evidence>
<name>A0ABD1DV07_CULPP</name>
<feature type="binding site" evidence="15">
    <location>
        <position position="91"/>
    </location>
    <ligand>
        <name>Fe(2+)</name>
        <dbReference type="ChEBI" id="CHEBI:29033"/>
        <note>for iron-dependent acireductone dioxygenase activity</note>
    </ligand>
</feature>
<dbReference type="Pfam" id="PF03079">
    <property type="entry name" value="ARD"/>
    <property type="match status" value="1"/>
</dbReference>
<evidence type="ECO:0000256" key="12">
    <source>
        <dbReference type="ARBA" id="ARBA00023004"/>
    </source>
</evidence>
<dbReference type="GO" id="GO:0005737">
    <property type="term" value="C:cytoplasm"/>
    <property type="evidence" value="ECO:0007669"/>
    <property type="project" value="UniProtKB-SubCell"/>
</dbReference>
<dbReference type="HAMAP" id="MF_03154">
    <property type="entry name" value="Salvage_MtnD_euk"/>
    <property type="match status" value="1"/>
</dbReference>
<dbReference type="Gene3D" id="2.60.120.10">
    <property type="entry name" value="Jelly Rolls"/>
    <property type="match status" value="1"/>
</dbReference>
<dbReference type="GO" id="GO:0016151">
    <property type="term" value="F:nickel cation binding"/>
    <property type="evidence" value="ECO:0007669"/>
    <property type="project" value="UniProtKB-UniRule"/>
</dbReference>
<evidence type="ECO:0000256" key="13">
    <source>
        <dbReference type="ARBA" id="ARBA00023167"/>
    </source>
</evidence>
<dbReference type="CDD" id="cd02232">
    <property type="entry name" value="cupin_ARD"/>
    <property type="match status" value="1"/>
</dbReference>
<evidence type="ECO:0000256" key="15">
    <source>
        <dbReference type="HAMAP-Rule" id="MF_03154"/>
    </source>
</evidence>
<dbReference type="Gene3D" id="3.30.420.40">
    <property type="match status" value="1"/>
</dbReference>
<evidence type="ECO:0000256" key="2">
    <source>
        <dbReference type="ARBA" id="ARBA00004413"/>
    </source>
</evidence>
<dbReference type="Proteomes" id="UP001562425">
    <property type="component" value="Unassembled WGS sequence"/>
</dbReference>
<dbReference type="GO" id="GO:0019509">
    <property type="term" value="P:L-methionine salvage from methylthioadenosine"/>
    <property type="evidence" value="ECO:0007669"/>
    <property type="project" value="UniProtKB-UniRule"/>
</dbReference>
<evidence type="ECO:0000259" key="16">
    <source>
        <dbReference type="Pfam" id="PF00370"/>
    </source>
</evidence>
<keyword evidence="8 15" id="KW-0479">Metal-binding</keyword>
<dbReference type="InterPro" id="IPR043129">
    <property type="entry name" value="ATPase_NBD"/>
</dbReference>
<dbReference type="EC" id="1.13.11.54" evidence="15"/>
<protein>
    <recommendedName>
        <fullName evidence="15">Acireductone dioxygenase</fullName>
    </recommendedName>
    <alternativeName>
        <fullName evidence="15">Acireductone dioxygenase (Fe(2+)-requiring)</fullName>
        <shortName evidence="15">ARD'</shortName>
        <shortName evidence="15">Fe-ARD</shortName>
        <ecNumber evidence="15">1.13.11.54</ecNumber>
    </alternativeName>
    <alternativeName>
        <fullName evidence="15">Acireductone dioxygenase (Ni(2+)-requiring)</fullName>
        <shortName evidence="15">ARD</shortName>
        <shortName evidence="15">Ni-ARD</shortName>
        <ecNumber evidence="15">1.13.11.53</ecNumber>
    </alternativeName>
</protein>
<evidence type="ECO:0000256" key="9">
    <source>
        <dbReference type="ARBA" id="ARBA00022777"/>
    </source>
</evidence>
<comment type="catalytic activity">
    <reaction evidence="1 15">
        <text>1,2-dihydroxy-5-(methylsulfanyl)pent-1-en-3-one + O2 = 4-methylsulfanyl-2-oxobutanoate + formate + 2 H(+)</text>
        <dbReference type="Rhea" id="RHEA:24504"/>
        <dbReference type="ChEBI" id="CHEBI:15378"/>
        <dbReference type="ChEBI" id="CHEBI:15379"/>
        <dbReference type="ChEBI" id="CHEBI:15740"/>
        <dbReference type="ChEBI" id="CHEBI:16723"/>
        <dbReference type="ChEBI" id="CHEBI:49252"/>
        <dbReference type="EC" id="1.13.11.54"/>
    </reaction>
</comment>
<dbReference type="AlphaFoldDB" id="A0ABD1DV07"/>
<gene>
    <name evidence="17" type="ORF">pipiens_019359</name>
</gene>
<reference evidence="17 18" key="1">
    <citation type="submission" date="2024-05" db="EMBL/GenBank/DDBJ databases">
        <title>Culex pipiens pipiens assembly and annotation.</title>
        <authorList>
            <person name="Alout H."/>
            <person name="Durand T."/>
        </authorList>
    </citation>
    <scope>NUCLEOTIDE SEQUENCE [LARGE SCALE GENOMIC DNA]</scope>
    <source>
        <strain evidence="17">HA-2024</strain>
        <tissue evidence="17">Whole body</tissue>
    </source>
</reference>
<dbReference type="Pfam" id="PF00370">
    <property type="entry name" value="FGGY_N"/>
    <property type="match status" value="1"/>
</dbReference>
<keyword evidence="6 15" id="KW-0028">Amino-acid biosynthesis</keyword>
<evidence type="ECO:0000256" key="10">
    <source>
        <dbReference type="ARBA" id="ARBA00022964"/>
    </source>
</evidence>
<keyword evidence="12 15" id="KW-0408">Iron</keyword>
<accession>A0ABD1DV07</accession>
<dbReference type="InterPro" id="IPR004313">
    <property type="entry name" value="ARD"/>
</dbReference>
<dbReference type="InterPro" id="IPR014710">
    <property type="entry name" value="RmlC-like_jellyroll"/>
</dbReference>
<organism evidence="17 18">
    <name type="scientific">Culex pipiens pipiens</name>
    <name type="common">Northern house mosquito</name>
    <dbReference type="NCBI Taxonomy" id="38569"/>
    <lineage>
        <taxon>Eukaryota</taxon>
        <taxon>Metazoa</taxon>
        <taxon>Ecdysozoa</taxon>
        <taxon>Arthropoda</taxon>
        <taxon>Hexapoda</taxon>
        <taxon>Insecta</taxon>
        <taxon>Pterygota</taxon>
        <taxon>Neoptera</taxon>
        <taxon>Endopterygota</taxon>
        <taxon>Diptera</taxon>
        <taxon>Nematocera</taxon>
        <taxon>Culicoidea</taxon>
        <taxon>Culicidae</taxon>
        <taxon>Culicinae</taxon>
        <taxon>Culicini</taxon>
        <taxon>Culex</taxon>
        <taxon>Culex</taxon>
    </lineage>
</organism>
<dbReference type="GO" id="GO:0005886">
    <property type="term" value="C:plasma membrane"/>
    <property type="evidence" value="ECO:0007669"/>
    <property type="project" value="UniProtKB-SubCell"/>
</dbReference>
<keyword evidence="4 15" id="KW-0963">Cytoplasm</keyword>
<evidence type="ECO:0000256" key="6">
    <source>
        <dbReference type="ARBA" id="ARBA00022605"/>
    </source>
</evidence>
<feature type="binding site" evidence="15">
    <location>
        <position position="89"/>
    </location>
    <ligand>
        <name>Fe(2+)</name>
        <dbReference type="ChEBI" id="CHEBI:29033"/>
        <note>for iron-dependent acireductone dioxygenase activity</note>
    </ligand>
</feature>
<feature type="binding site" evidence="15">
    <location>
        <position position="135"/>
    </location>
    <ligand>
        <name>Ni(2+)</name>
        <dbReference type="ChEBI" id="CHEBI:49786"/>
        <note>for nickel-dependent acireductone dioxygenase activity</note>
    </ligand>
</feature>
<keyword evidence="11 15" id="KW-0560">Oxidoreductase</keyword>
<feature type="binding site" evidence="15">
    <location>
        <position position="89"/>
    </location>
    <ligand>
        <name>Ni(2+)</name>
        <dbReference type="ChEBI" id="CHEBI:49786"/>
        <note>for nickel-dependent acireductone dioxygenase activity</note>
    </ligand>
</feature>
<keyword evidence="10 15" id="KW-0223">Dioxygenase</keyword>
<dbReference type="InterPro" id="IPR018484">
    <property type="entry name" value="FGGY_N"/>
</dbReference>
<feature type="binding site" evidence="15">
    <location>
        <position position="95"/>
    </location>
    <ligand>
        <name>Fe(2+)</name>
        <dbReference type="ChEBI" id="CHEBI:29033"/>
        <note>for iron-dependent acireductone dioxygenase activity</note>
    </ligand>
</feature>
<comment type="function">
    <text evidence="15">Catalyzes 2 different reactions between oxygen and the acireductone 1,2-dihydroxy-3-keto-5-methylthiopentene (DHK-MTPene) depending upon the metal bound in the active site. Fe-containing acireductone dioxygenase (Fe-ARD) produces formate and 2-keto-4-methylthiobutyrate (KMTB), the alpha-ketoacid precursor of methionine in the methionine recycle pathway. Ni-containing acireductone dioxygenase (Ni-ARD) produces methylthiopropionate, carbon monoxide and formate, and does not lie on the methionine recycle pathway.</text>
</comment>
<comment type="pathway">
    <text evidence="3">Polyol metabolism; glycerol degradation via glycerol kinase pathway; sn-glycerol 3-phosphate from glycerol: step 1/1.</text>
</comment>
<comment type="catalytic activity">
    <reaction evidence="15">
        <text>1,2-dihydroxy-5-(methylsulfanyl)pent-1-en-3-one + O2 = 3-(methylsulfanyl)propanoate + CO + formate + 2 H(+)</text>
        <dbReference type="Rhea" id="RHEA:14161"/>
        <dbReference type="ChEBI" id="CHEBI:15378"/>
        <dbReference type="ChEBI" id="CHEBI:15379"/>
        <dbReference type="ChEBI" id="CHEBI:15740"/>
        <dbReference type="ChEBI" id="CHEBI:17245"/>
        <dbReference type="ChEBI" id="CHEBI:49016"/>
        <dbReference type="ChEBI" id="CHEBI:49252"/>
        <dbReference type="EC" id="1.13.11.53"/>
    </reaction>
</comment>
<evidence type="ECO:0000256" key="4">
    <source>
        <dbReference type="ARBA" id="ARBA00022490"/>
    </source>
</evidence>
<feature type="domain" description="Carbohydrate kinase FGGY N-terminal" evidence="16">
    <location>
        <begin position="214"/>
        <end position="368"/>
    </location>
</feature>
<sequence length="372" mass="42844">MVRAWFMDNEDTDQRLEHHLNPPEFLTLDQLFTSTGVEYFKINVPTFDSDGVLEGIRKKRGYSYEDEITCSKDCLPDYENKLKSFFTEHLHTDEEIRFVVDGSGYFDVRNGKDDRWVRIEVVAGDMIVIPSGIYHRFTLDSKNYIKAKRYFVGEPVWLPYNRPADDMEARKDYLHRLETGFAATHFEPNAPPVSRSTVIAAANRNSLIKFGDLVGSIDEGTSSARFILFRAETSEVVCFHQKELRQIYPQEGWVEQDPKEILAVVEECIERTVEKLCELGGRAEDIVAVGVTNQRETTIVWDKSTGEPLYNAIVWLDMRTASTVDQLLEQVPNKTRNKNYLKPLCGLPLSPYFSAVKLRWLMDNVPKVLYFA</sequence>
<feature type="binding site" evidence="15">
    <location>
        <position position="135"/>
    </location>
    <ligand>
        <name>Fe(2+)</name>
        <dbReference type="ChEBI" id="CHEBI:29033"/>
        <note>for iron-dependent acireductone dioxygenase activity</note>
    </ligand>
</feature>
<evidence type="ECO:0000256" key="8">
    <source>
        <dbReference type="ARBA" id="ARBA00022723"/>
    </source>
</evidence>
<dbReference type="FunFam" id="2.60.120.10:FF:000031">
    <property type="entry name" value="1,2-dihydroxy-3-keto-5-methylthiopentene dioxygenase"/>
    <property type="match status" value="1"/>
</dbReference>
<evidence type="ECO:0000256" key="14">
    <source>
        <dbReference type="ARBA" id="ARBA00023242"/>
    </source>
</evidence>
<evidence type="ECO:0000256" key="7">
    <source>
        <dbReference type="ARBA" id="ARBA00022679"/>
    </source>
</evidence>
<keyword evidence="18" id="KW-1185">Reference proteome</keyword>
<comment type="cofactor">
    <cofactor evidence="15">
        <name>Fe(2+)</name>
        <dbReference type="ChEBI" id="CHEBI:29033"/>
    </cofactor>
    <cofactor evidence="15">
        <name>Ni(2+)</name>
        <dbReference type="ChEBI" id="CHEBI:49786"/>
    </cofactor>
    <text evidence="15">Binds either 1 Fe or Ni cation per monomer. Iron-binding promotes an acireductone dioxygenase reaction producing 2-keto-4-methylthiobutyrate, while nickel-binding promotes an acireductone dioxygenase reaction producing 3-(methylsulfanyl)propanoate.</text>
</comment>
<dbReference type="SUPFAM" id="SSF53067">
    <property type="entry name" value="Actin-like ATPase domain"/>
    <property type="match status" value="1"/>
</dbReference>
<dbReference type="InterPro" id="IPR011051">
    <property type="entry name" value="RmlC_Cupin_sf"/>
</dbReference>
<evidence type="ECO:0000256" key="5">
    <source>
        <dbReference type="ARBA" id="ARBA00022596"/>
    </source>
</evidence>
<dbReference type="InterPro" id="IPR027496">
    <property type="entry name" value="ARD_euk"/>
</dbReference>
<dbReference type="GO" id="GO:0010309">
    <property type="term" value="F:acireductone dioxygenase [iron(II)-requiring] activity"/>
    <property type="evidence" value="ECO:0007669"/>
    <property type="project" value="UniProtKB-UniRule"/>
</dbReference>
<dbReference type="PANTHER" id="PTHR23418">
    <property type="entry name" value="ACIREDUCTONE DIOXYGENASE"/>
    <property type="match status" value="1"/>
</dbReference>
<dbReference type="GO" id="GO:0005634">
    <property type="term" value="C:nucleus"/>
    <property type="evidence" value="ECO:0007669"/>
    <property type="project" value="UniProtKB-SubCell"/>
</dbReference>
<dbReference type="EMBL" id="JBEHCU010001582">
    <property type="protein sequence ID" value="KAL1403441.1"/>
    <property type="molecule type" value="Genomic_DNA"/>
</dbReference>
<keyword evidence="5 15" id="KW-0533">Nickel</keyword>
<comment type="pathway">
    <text evidence="15">Amino-acid biosynthesis; L-methionine biosynthesis via salvage pathway; L-methionine from S-methyl-5-thio-alpha-D-ribose 1-phosphate: step 5/6.</text>
</comment>
<evidence type="ECO:0000313" key="17">
    <source>
        <dbReference type="EMBL" id="KAL1403441.1"/>
    </source>
</evidence>
<dbReference type="SUPFAM" id="SSF51182">
    <property type="entry name" value="RmlC-like cupins"/>
    <property type="match status" value="1"/>
</dbReference>
<dbReference type="PROSITE" id="PS00933">
    <property type="entry name" value="FGGY_KINASES_1"/>
    <property type="match status" value="1"/>
</dbReference>
<dbReference type="GO" id="GO:0010308">
    <property type="term" value="F:acireductone dioxygenase (Ni2+-requiring) activity"/>
    <property type="evidence" value="ECO:0007669"/>
    <property type="project" value="UniProtKB-UniRule"/>
</dbReference>
<dbReference type="GO" id="GO:0016301">
    <property type="term" value="F:kinase activity"/>
    <property type="evidence" value="ECO:0007669"/>
    <property type="project" value="UniProtKB-KW"/>
</dbReference>
<feature type="binding site" evidence="15">
    <location>
        <position position="95"/>
    </location>
    <ligand>
        <name>Ni(2+)</name>
        <dbReference type="ChEBI" id="CHEBI:49786"/>
        <note>for nickel-dependent acireductone dioxygenase activity</note>
    </ligand>
</feature>
<feature type="binding site" evidence="15">
    <location>
        <position position="91"/>
    </location>
    <ligand>
        <name>Ni(2+)</name>
        <dbReference type="ChEBI" id="CHEBI:49786"/>
        <note>for nickel-dependent acireductone dioxygenase activity</note>
    </ligand>
</feature>
<dbReference type="PANTHER" id="PTHR23418:SF0">
    <property type="entry name" value="ACIREDUCTONE DIOXYGENASE"/>
    <property type="match status" value="1"/>
</dbReference>
<proteinExistence type="inferred from homology"/>
<dbReference type="GO" id="GO:0005506">
    <property type="term" value="F:iron ion binding"/>
    <property type="evidence" value="ECO:0007669"/>
    <property type="project" value="UniProtKB-UniRule"/>
</dbReference>
<keyword evidence="9" id="KW-0418">Kinase</keyword>
<dbReference type="EC" id="1.13.11.53" evidence="15"/>
<evidence type="ECO:0000313" key="18">
    <source>
        <dbReference type="Proteomes" id="UP001562425"/>
    </source>
</evidence>
<evidence type="ECO:0000256" key="3">
    <source>
        <dbReference type="ARBA" id="ARBA00005190"/>
    </source>
</evidence>